<evidence type="ECO:0000256" key="1">
    <source>
        <dbReference type="ARBA" id="ARBA00003534"/>
    </source>
</evidence>
<comment type="function">
    <text evidence="1 6">Hydrolyzes acetyl esters in homogalacturonan regions of pectin. In type I primary cell wall, galacturonic acid residues of pectin can be acetylated at the O-2 and O-3 positions. Decreasing the degree of acetylation of pectin gels in vitro alters their physical properties.</text>
</comment>
<feature type="transmembrane region" description="Helical" evidence="7">
    <location>
        <begin position="6"/>
        <end position="23"/>
    </location>
</feature>
<keyword evidence="7" id="KW-0812">Transmembrane</keyword>
<protein>
    <recommendedName>
        <fullName evidence="6">Pectin acetylesterase</fullName>
        <ecNumber evidence="6">3.1.1.-</ecNumber>
    </recommendedName>
</protein>
<name>A0ABD1G822_SALDI</name>
<sequence>MDTHNQIKAILWVGIVFYLFMLIKSQASEPSLNITFITDAAAKGALCLDGSPGAYYFAPGFDDGVDNWIVFLPGGGWCNTVADCLNRTKTPIGSTVNAGARELTLPFLRPNKTINPDFYNWNKVLILYCDGASFMADIDVVDLETKLYFRGRRIFTSAIEELKATKGMANAANALLAGDSAGGLATMLNCDRFRSFLPNACRVKCYTDSGFFIQAKNLPEVITTFYFTSIVTFHELAEYLPKSCTQRLSAGLCFFPENVVADIQTPLFILNSDFDSYQIANLIYPNHPGEKGWKYCTSKFSKLENCTTNQLQLIMDFGTTFLKTLEGLDDNPSRGLFSSSCYRHSFIYYPQLWQGTTIFQNKTIQQAIGDWYFERSSVKLIDTEHSSPISCI</sequence>
<keyword evidence="7" id="KW-1133">Transmembrane helix</keyword>
<dbReference type="Proteomes" id="UP001567538">
    <property type="component" value="Unassembled WGS sequence"/>
</dbReference>
<dbReference type="GO" id="GO:0071555">
    <property type="term" value="P:cell wall organization"/>
    <property type="evidence" value="ECO:0007669"/>
    <property type="project" value="UniProtKB-KW"/>
</dbReference>
<keyword evidence="6" id="KW-0964">Secreted</keyword>
<keyword evidence="9" id="KW-1185">Reference proteome</keyword>
<evidence type="ECO:0000313" key="9">
    <source>
        <dbReference type="Proteomes" id="UP001567538"/>
    </source>
</evidence>
<proteinExistence type="inferred from homology"/>
<dbReference type="InterPro" id="IPR004963">
    <property type="entry name" value="PAE/NOTUM"/>
</dbReference>
<keyword evidence="7" id="KW-0472">Membrane</keyword>
<comment type="similarity">
    <text evidence="3 6">Belongs to the pectinacetylesterase family.</text>
</comment>
<comment type="subcellular location">
    <subcellularLocation>
        <location evidence="2 6">Secreted</location>
        <location evidence="2 6">Cell wall</location>
    </subcellularLocation>
</comment>
<evidence type="ECO:0000256" key="5">
    <source>
        <dbReference type="ARBA" id="ARBA00023316"/>
    </source>
</evidence>
<keyword evidence="6 8" id="KW-0378">Hydrolase</keyword>
<dbReference type="PANTHER" id="PTHR21562">
    <property type="entry name" value="NOTUM-RELATED"/>
    <property type="match status" value="1"/>
</dbReference>
<reference evidence="8 9" key="1">
    <citation type="submission" date="2024-06" db="EMBL/GenBank/DDBJ databases">
        <title>A chromosome level genome sequence of Diviner's sage (Salvia divinorum).</title>
        <authorList>
            <person name="Ford S.A."/>
            <person name="Ro D.-K."/>
            <person name="Ness R.W."/>
            <person name="Phillips M.A."/>
        </authorList>
    </citation>
    <scope>NUCLEOTIDE SEQUENCE [LARGE SCALE GENOMIC DNA]</scope>
    <source>
        <strain evidence="8">SAF-2024a</strain>
        <tissue evidence="8">Leaf</tissue>
    </source>
</reference>
<keyword evidence="5 6" id="KW-0961">Cell wall biogenesis/degradation</keyword>
<evidence type="ECO:0000256" key="4">
    <source>
        <dbReference type="ARBA" id="ARBA00022512"/>
    </source>
</evidence>
<evidence type="ECO:0000256" key="3">
    <source>
        <dbReference type="ARBA" id="ARBA00005784"/>
    </source>
</evidence>
<dbReference type="EC" id="3.1.1.-" evidence="6"/>
<dbReference type="AlphaFoldDB" id="A0ABD1G822"/>
<accession>A0ABD1G822</accession>
<comment type="caution">
    <text evidence="8">The sequence shown here is derived from an EMBL/GenBank/DDBJ whole genome shotgun (WGS) entry which is preliminary data.</text>
</comment>
<evidence type="ECO:0000256" key="2">
    <source>
        <dbReference type="ARBA" id="ARBA00004191"/>
    </source>
</evidence>
<dbReference type="EMBL" id="JBEAFC010000009">
    <property type="protein sequence ID" value="KAL1540265.1"/>
    <property type="molecule type" value="Genomic_DNA"/>
</dbReference>
<evidence type="ECO:0000256" key="6">
    <source>
        <dbReference type="RuleBase" id="RU363114"/>
    </source>
</evidence>
<dbReference type="PANTHER" id="PTHR21562:SF65">
    <property type="entry name" value="PECTIN ACETYLESTERASE"/>
    <property type="match status" value="1"/>
</dbReference>
<dbReference type="Pfam" id="PF03283">
    <property type="entry name" value="PAE"/>
    <property type="match status" value="1"/>
</dbReference>
<organism evidence="8 9">
    <name type="scientific">Salvia divinorum</name>
    <name type="common">Maria pastora</name>
    <name type="synonym">Diviner's sage</name>
    <dbReference type="NCBI Taxonomy" id="28513"/>
    <lineage>
        <taxon>Eukaryota</taxon>
        <taxon>Viridiplantae</taxon>
        <taxon>Streptophyta</taxon>
        <taxon>Embryophyta</taxon>
        <taxon>Tracheophyta</taxon>
        <taxon>Spermatophyta</taxon>
        <taxon>Magnoliopsida</taxon>
        <taxon>eudicotyledons</taxon>
        <taxon>Gunneridae</taxon>
        <taxon>Pentapetalae</taxon>
        <taxon>asterids</taxon>
        <taxon>lamiids</taxon>
        <taxon>Lamiales</taxon>
        <taxon>Lamiaceae</taxon>
        <taxon>Nepetoideae</taxon>
        <taxon>Mentheae</taxon>
        <taxon>Salviinae</taxon>
        <taxon>Salvia</taxon>
        <taxon>Salvia subgen. Calosphace</taxon>
    </lineage>
</organism>
<gene>
    <name evidence="8" type="ORF">AAHA92_24645</name>
</gene>
<keyword evidence="4 6" id="KW-0134">Cell wall</keyword>
<dbReference type="GO" id="GO:0016787">
    <property type="term" value="F:hydrolase activity"/>
    <property type="evidence" value="ECO:0007669"/>
    <property type="project" value="UniProtKB-KW"/>
</dbReference>
<evidence type="ECO:0000256" key="7">
    <source>
        <dbReference type="SAM" id="Phobius"/>
    </source>
</evidence>
<evidence type="ECO:0000313" key="8">
    <source>
        <dbReference type="EMBL" id="KAL1540265.1"/>
    </source>
</evidence>